<reference evidence="3" key="1">
    <citation type="submission" date="2017-02" db="EMBL/GenBank/DDBJ databases">
        <authorList>
            <person name="Varghese N."/>
            <person name="Submissions S."/>
        </authorList>
    </citation>
    <scope>NUCLEOTIDE SEQUENCE [LARGE SCALE GENOMIC DNA]</scope>
    <source>
        <strain evidence="3">ATCC BAA-34</strain>
    </source>
</reference>
<dbReference type="AlphaFoldDB" id="A0A1T4PP01"/>
<dbReference type="InterPro" id="IPR050289">
    <property type="entry name" value="TorD/DmsD_chaperones"/>
</dbReference>
<dbReference type="EMBL" id="FUWR01000010">
    <property type="protein sequence ID" value="SJZ92628.1"/>
    <property type="molecule type" value="Genomic_DNA"/>
</dbReference>
<dbReference type="STRING" id="115783.SAMN02745119_02039"/>
<evidence type="ECO:0000313" key="3">
    <source>
        <dbReference type="Proteomes" id="UP000190102"/>
    </source>
</evidence>
<accession>A0A1T4PP01</accession>
<sequence>MNTLHEDTYRLLAACFYPPTEQLREEQSCDILADLLDQCCPAAAAHANQAAAYLKSSTDEQLLVEYSRLFLGPFKLVAPPYGSVWLDQSKTVMGASTARVAAFYQKYGLQLADDFPELPDHIAVELEFLSYLAFKQREAATAGDSAGAAAYIQAQQDFLTTFLLPWLTPFCAAISDDGEAPFYAAIAQCTASFCAAAVTEDA</sequence>
<protein>
    <submittedName>
        <fullName evidence="2">Chaperone TorD involved in molybdoenzyme TorA maturation</fullName>
    </submittedName>
</protein>
<dbReference type="PANTHER" id="PTHR34227:SF1">
    <property type="entry name" value="DIMETHYL SULFOXIDE REDUCTASE CHAPERONE-RELATED"/>
    <property type="match status" value="1"/>
</dbReference>
<dbReference type="PANTHER" id="PTHR34227">
    <property type="entry name" value="CHAPERONE PROTEIN YCDY"/>
    <property type="match status" value="1"/>
</dbReference>
<dbReference type="OrthoDB" id="13061at2"/>
<proteinExistence type="predicted"/>
<dbReference type="InterPro" id="IPR020945">
    <property type="entry name" value="DMSO/NO3_reduct_chaperone"/>
</dbReference>
<name>A0A1T4PP01_9BACT</name>
<dbReference type="InterPro" id="IPR036411">
    <property type="entry name" value="TorD-like_sf"/>
</dbReference>
<dbReference type="Gene3D" id="1.10.3480.10">
    <property type="entry name" value="TorD-like"/>
    <property type="match status" value="1"/>
</dbReference>
<evidence type="ECO:0000313" key="2">
    <source>
        <dbReference type="EMBL" id="SJZ92628.1"/>
    </source>
</evidence>
<keyword evidence="3" id="KW-1185">Reference proteome</keyword>
<dbReference type="Pfam" id="PF02613">
    <property type="entry name" value="Nitrate_red_del"/>
    <property type="match status" value="1"/>
</dbReference>
<gene>
    <name evidence="2" type="ORF">SAMN02745119_02039</name>
</gene>
<dbReference type="Proteomes" id="UP000190102">
    <property type="component" value="Unassembled WGS sequence"/>
</dbReference>
<dbReference type="RefSeq" id="WP_078790321.1">
    <property type="nucleotide sequence ID" value="NZ_FUWR01000010.1"/>
</dbReference>
<keyword evidence="1" id="KW-0143">Chaperone</keyword>
<dbReference type="SUPFAM" id="SSF89155">
    <property type="entry name" value="TorD-like"/>
    <property type="match status" value="1"/>
</dbReference>
<organism evidence="2 3">
    <name type="scientific">Trichlorobacter thiogenes</name>
    <dbReference type="NCBI Taxonomy" id="115783"/>
    <lineage>
        <taxon>Bacteria</taxon>
        <taxon>Pseudomonadati</taxon>
        <taxon>Thermodesulfobacteriota</taxon>
        <taxon>Desulfuromonadia</taxon>
        <taxon>Geobacterales</taxon>
        <taxon>Geobacteraceae</taxon>
        <taxon>Trichlorobacter</taxon>
    </lineage>
</organism>
<evidence type="ECO:0000256" key="1">
    <source>
        <dbReference type="ARBA" id="ARBA00023186"/>
    </source>
</evidence>